<dbReference type="InterPro" id="IPR011992">
    <property type="entry name" value="EF-hand-dom_pair"/>
</dbReference>
<dbReference type="PROSITE" id="PS00018">
    <property type="entry name" value="EF_HAND_1"/>
    <property type="match status" value="1"/>
</dbReference>
<proteinExistence type="predicted"/>
<dbReference type="InterPro" id="IPR002048">
    <property type="entry name" value="EF_hand_dom"/>
</dbReference>
<evidence type="ECO:0000256" key="5">
    <source>
        <dbReference type="ARBA" id="ARBA00022737"/>
    </source>
</evidence>
<dbReference type="Gene3D" id="1.10.238.10">
    <property type="entry name" value="EF-hand"/>
    <property type="match status" value="1"/>
</dbReference>
<dbReference type="Proteomes" id="UP001159427">
    <property type="component" value="Unassembled WGS sequence"/>
</dbReference>
<evidence type="ECO:0000256" key="1">
    <source>
        <dbReference type="ARBA" id="ARBA00004308"/>
    </source>
</evidence>
<dbReference type="Pfam" id="PF13499">
    <property type="entry name" value="EF-hand_7"/>
    <property type="match status" value="1"/>
</dbReference>
<evidence type="ECO:0000313" key="10">
    <source>
        <dbReference type="Proteomes" id="UP001159427"/>
    </source>
</evidence>
<reference evidence="9 10" key="1">
    <citation type="submission" date="2022-05" db="EMBL/GenBank/DDBJ databases">
        <authorList>
            <consortium name="Genoscope - CEA"/>
            <person name="William W."/>
        </authorList>
    </citation>
    <scope>NUCLEOTIDE SEQUENCE [LARGE SCALE GENOMIC DNA]</scope>
</reference>
<keyword evidence="7" id="KW-0472">Membrane</keyword>
<dbReference type="PANTHER" id="PTHR46735:SF3">
    <property type="entry name" value="CALPAIN SMALL SUBUNIT 1-RELATED"/>
    <property type="match status" value="1"/>
</dbReference>
<accession>A0ABN8MD45</accession>
<evidence type="ECO:0000313" key="9">
    <source>
        <dbReference type="EMBL" id="CAH3026947.1"/>
    </source>
</evidence>
<evidence type="ECO:0000256" key="4">
    <source>
        <dbReference type="ARBA" id="ARBA00022723"/>
    </source>
</evidence>
<dbReference type="InterPro" id="IPR018247">
    <property type="entry name" value="EF_Hand_1_Ca_BS"/>
</dbReference>
<dbReference type="SUPFAM" id="SSF47473">
    <property type="entry name" value="EF-hand"/>
    <property type="match status" value="1"/>
</dbReference>
<feature type="domain" description="EF-hand" evidence="8">
    <location>
        <begin position="143"/>
        <end position="178"/>
    </location>
</feature>
<comment type="subcellular location">
    <subcellularLocation>
        <location evidence="2">Cytoplasm</location>
    </subcellularLocation>
    <subcellularLocation>
        <location evidence="1">Endomembrane system</location>
    </subcellularLocation>
</comment>
<evidence type="ECO:0000256" key="3">
    <source>
        <dbReference type="ARBA" id="ARBA00022490"/>
    </source>
</evidence>
<protein>
    <recommendedName>
        <fullName evidence="8">EF-hand domain-containing protein</fullName>
    </recommendedName>
</protein>
<gene>
    <name evidence="9" type="ORF">PEVE_00030281</name>
</gene>
<organism evidence="9 10">
    <name type="scientific">Porites evermanni</name>
    <dbReference type="NCBI Taxonomy" id="104178"/>
    <lineage>
        <taxon>Eukaryota</taxon>
        <taxon>Metazoa</taxon>
        <taxon>Cnidaria</taxon>
        <taxon>Anthozoa</taxon>
        <taxon>Hexacorallia</taxon>
        <taxon>Scleractinia</taxon>
        <taxon>Fungiina</taxon>
        <taxon>Poritidae</taxon>
        <taxon>Porites</taxon>
    </lineage>
</organism>
<keyword evidence="3" id="KW-0963">Cytoplasm</keyword>
<keyword evidence="6" id="KW-0106">Calcium</keyword>
<keyword evidence="4" id="KW-0479">Metal-binding</keyword>
<keyword evidence="10" id="KW-1185">Reference proteome</keyword>
<dbReference type="PANTHER" id="PTHR46735">
    <property type="entry name" value="CALPAIN, SMALL SUBUNIT 1 A-RELATED"/>
    <property type="match status" value="1"/>
</dbReference>
<evidence type="ECO:0000256" key="2">
    <source>
        <dbReference type="ARBA" id="ARBA00004496"/>
    </source>
</evidence>
<dbReference type="PROSITE" id="PS50222">
    <property type="entry name" value="EF_HAND_2"/>
    <property type="match status" value="1"/>
</dbReference>
<evidence type="ECO:0000256" key="6">
    <source>
        <dbReference type="ARBA" id="ARBA00022837"/>
    </source>
</evidence>
<dbReference type="EMBL" id="CALNXI010000428">
    <property type="protein sequence ID" value="CAH3026947.1"/>
    <property type="molecule type" value="Genomic_DNA"/>
</dbReference>
<comment type="caution">
    <text evidence="9">The sequence shown here is derived from an EMBL/GenBank/DDBJ whole genome shotgun (WGS) entry which is preliminary data.</text>
</comment>
<sequence>MDSSFKQLFIKLAGVDREIDAFELQQILSTATKKVLRDKEFSLEACRSIIDLKDVSFKHSNYLLFIRTINMKYLPVHVYVPTSRYWLCFQITNEKSFPSIKGRALNLVLIHRPGKLRNGLLNKFVFDDKTGKLDYDEFKEVWQMVKDLLKIFAEHDKDNSGTMDMYEMRSALSKQGINLSDATLNAMASRFNNKKGNLSFDDFLQIVCRIYSLKDNFDRYADRTGTAKFSLDDYLRACVTL</sequence>
<evidence type="ECO:0000259" key="8">
    <source>
        <dbReference type="PROSITE" id="PS50222"/>
    </source>
</evidence>
<keyword evidence="5" id="KW-0677">Repeat</keyword>
<evidence type="ECO:0000256" key="7">
    <source>
        <dbReference type="ARBA" id="ARBA00023136"/>
    </source>
</evidence>
<name>A0ABN8MD45_9CNID</name>